<dbReference type="PANTHER" id="PTHR10229:SF0">
    <property type="entry name" value="GTP-BINDING PROTEIN 6-RELATED"/>
    <property type="match status" value="1"/>
</dbReference>
<evidence type="ECO:0000256" key="9">
    <source>
        <dbReference type="SAM" id="Coils"/>
    </source>
</evidence>
<dbReference type="FunFam" id="3.40.50.300:FF:000173">
    <property type="entry name" value="GTPase HflX"/>
    <property type="match status" value="1"/>
</dbReference>
<feature type="binding site" evidence="7">
    <location>
        <begin position="270"/>
        <end position="273"/>
    </location>
    <ligand>
        <name>GTP</name>
        <dbReference type="ChEBI" id="CHEBI:37565"/>
    </ligand>
</feature>
<evidence type="ECO:0000313" key="12">
    <source>
        <dbReference type="Proteomes" id="UP001214976"/>
    </source>
</evidence>
<dbReference type="InterPro" id="IPR030394">
    <property type="entry name" value="G_HFLX_dom"/>
</dbReference>
<sequence>MNNEISVQSAVENTPISTALSSSENGRDKAIIVHVFFSQDKNLEDLAEFQLLAQSAQVDILQIVTTSRSTPQAKYFVGQGKAEEIAELAKQSDADVILVNHQLTPAQTRNLESLCECRVVDRTGLILDIFAQRARSHEGKLQVELAQLKHLATRLVRRKTGLDQQKGAVGLRGPGETQLETDRRLIRVRIAQLQNRLEKVSKQRNQNRQTRQKADIPTISLVGYTNAGKSTLFNRLTQAEVYAADQLFATLDPTLRRLSVQDVGTTILADTVGFIRDLPHDLVSAFKSTLQETTEASLLLHVIDASDTRKQENIEAVNAVLEEIQADNVPTLSVYNKIDRLDNIRPHIEFNDEQQPIAVYISAQANLGIDLLFDAIRQRLRNEILSLSVSLKPAQGKIRHAFYRLNCVRNETIAEQGEYLIEIEIDKIEWLKLLKRFPELEPFNPVKNQE</sequence>
<accession>A0AAW6QB50</accession>
<comment type="caution">
    <text evidence="11">The sequence shown here is derived from an EMBL/GenBank/DDBJ whole genome shotgun (WGS) entry which is preliminary data.</text>
</comment>
<dbReference type="PIRSF" id="PIRSF006809">
    <property type="entry name" value="GTP-binding_hflX_prd"/>
    <property type="match status" value="1"/>
</dbReference>
<feature type="binding site" evidence="7">
    <location>
        <begin position="362"/>
        <end position="364"/>
    </location>
    <ligand>
        <name>GTP</name>
        <dbReference type="ChEBI" id="CHEBI:37565"/>
    </ligand>
</feature>
<dbReference type="FunFam" id="3.40.50.11060:FF:000001">
    <property type="entry name" value="GTPase HflX"/>
    <property type="match status" value="1"/>
</dbReference>
<dbReference type="NCBIfam" id="TIGR03156">
    <property type="entry name" value="GTP_HflX"/>
    <property type="match status" value="1"/>
</dbReference>
<feature type="binding site" evidence="8">
    <location>
        <position position="230"/>
    </location>
    <ligand>
        <name>Mg(2+)</name>
        <dbReference type="ChEBI" id="CHEBI:18420"/>
    </ligand>
</feature>
<evidence type="ECO:0000256" key="6">
    <source>
        <dbReference type="HAMAP-Rule" id="MF_00900"/>
    </source>
</evidence>
<dbReference type="Pfam" id="PF01926">
    <property type="entry name" value="MMR_HSR1"/>
    <property type="match status" value="1"/>
</dbReference>
<name>A0AAW6QB50_9PAST</name>
<dbReference type="InterPro" id="IPR042108">
    <property type="entry name" value="GTPase_HflX_N_sf"/>
</dbReference>
<dbReference type="GO" id="GO:0043022">
    <property type="term" value="F:ribosome binding"/>
    <property type="evidence" value="ECO:0007669"/>
    <property type="project" value="TreeGrafter"/>
</dbReference>
<dbReference type="Gene3D" id="3.40.50.11060">
    <property type="entry name" value="GTPase HflX, N-terminal domain"/>
    <property type="match status" value="1"/>
</dbReference>
<evidence type="ECO:0000256" key="7">
    <source>
        <dbReference type="PIRSR" id="PIRSR006809-1"/>
    </source>
</evidence>
<dbReference type="EMBL" id="JARQTW010000013">
    <property type="protein sequence ID" value="MDG2950538.1"/>
    <property type="molecule type" value="Genomic_DNA"/>
</dbReference>
<comment type="cofactor">
    <cofactor evidence="8">
        <name>Mg(2+)</name>
        <dbReference type="ChEBI" id="CHEBI:18420"/>
    </cofactor>
</comment>
<dbReference type="Gene3D" id="6.10.250.2860">
    <property type="match status" value="1"/>
</dbReference>
<comment type="function">
    <text evidence="6">GTPase that associates with the 50S ribosomal subunit and may have a role during protein synthesis or ribosome biogenesis.</text>
</comment>
<dbReference type="GO" id="GO:0005525">
    <property type="term" value="F:GTP binding"/>
    <property type="evidence" value="ECO:0007669"/>
    <property type="project" value="UniProtKB-UniRule"/>
</dbReference>
<dbReference type="PROSITE" id="PS51705">
    <property type="entry name" value="G_HFLX"/>
    <property type="match status" value="1"/>
</dbReference>
<dbReference type="PANTHER" id="PTHR10229">
    <property type="entry name" value="GTP-BINDING PROTEIN HFLX"/>
    <property type="match status" value="1"/>
</dbReference>
<feature type="binding site" evidence="7">
    <location>
        <begin position="336"/>
        <end position="339"/>
    </location>
    <ligand>
        <name>GTP</name>
        <dbReference type="ChEBI" id="CHEBI:37565"/>
    </ligand>
</feature>
<dbReference type="SUPFAM" id="SSF52540">
    <property type="entry name" value="P-loop containing nucleoside triphosphate hydrolases"/>
    <property type="match status" value="1"/>
</dbReference>
<feature type="binding site" evidence="7">
    <location>
        <begin position="248"/>
        <end position="252"/>
    </location>
    <ligand>
        <name>GTP</name>
        <dbReference type="ChEBI" id="CHEBI:37565"/>
    </ligand>
</feature>
<protein>
    <recommendedName>
        <fullName evidence="6">GTPase HflX</fullName>
    </recommendedName>
    <alternativeName>
        <fullName evidence="6">GTP-binding protein HflX</fullName>
    </alternativeName>
</protein>
<dbReference type="Pfam" id="PF13167">
    <property type="entry name" value="GTP-bdg_N"/>
    <property type="match status" value="1"/>
</dbReference>
<dbReference type="InterPro" id="IPR025121">
    <property type="entry name" value="GTPase_HflX_N"/>
</dbReference>
<dbReference type="Proteomes" id="UP001214976">
    <property type="component" value="Unassembled WGS sequence"/>
</dbReference>
<dbReference type="InterPro" id="IPR016496">
    <property type="entry name" value="GTPase_HflX"/>
</dbReference>
<evidence type="ECO:0000313" key="11">
    <source>
        <dbReference type="EMBL" id="MDG2950538.1"/>
    </source>
</evidence>
<feature type="domain" description="Hflx-type G" evidence="10">
    <location>
        <begin position="217"/>
        <end position="384"/>
    </location>
</feature>
<dbReference type="Gene3D" id="3.40.50.300">
    <property type="entry name" value="P-loop containing nucleotide triphosphate hydrolases"/>
    <property type="match status" value="1"/>
</dbReference>
<dbReference type="AlphaFoldDB" id="A0AAW6QB50"/>
<dbReference type="SUPFAM" id="SSF54980">
    <property type="entry name" value="EF-G C-terminal domain-like"/>
    <property type="match status" value="1"/>
</dbReference>
<evidence type="ECO:0000256" key="5">
    <source>
        <dbReference type="ARBA" id="ARBA00023134"/>
    </source>
</evidence>
<dbReference type="GO" id="GO:0005737">
    <property type="term" value="C:cytoplasm"/>
    <property type="evidence" value="ECO:0007669"/>
    <property type="project" value="UniProtKB-SubCell"/>
</dbReference>
<evidence type="ECO:0000256" key="4">
    <source>
        <dbReference type="ARBA" id="ARBA00022842"/>
    </source>
</evidence>
<keyword evidence="2 8" id="KW-0479">Metal-binding</keyword>
<keyword evidence="3 6" id="KW-0547">Nucleotide-binding</keyword>
<gene>
    <name evidence="6 11" type="primary">hflX</name>
    <name evidence="11" type="ORF">P7M15_08415</name>
</gene>
<dbReference type="InterPro" id="IPR027417">
    <property type="entry name" value="P-loop_NTPase"/>
</dbReference>
<feature type="coiled-coil region" evidence="9">
    <location>
        <begin position="183"/>
        <end position="210"/>
    </location>
</feature>
<evidence type="ECO:0000259" key="10">
    <source>
        <dbReference type="PROSITE" id="PS51705"/>
    </source>
</evidence>
<dbReference type="CDD" id="cd01878">
    <property type="entry name" value="HflX"/>
    <property type="match status" value="1"/>
</dbReference>
<dbReference type="GO" id="GO:0046872">
    <property type="term" value="F:metal ion binding"/>
    <property type="evidence" value="ECO:0007669"/>
    <property type="project" value="UniProtKB-KW"/>
</dbReference>
<evidence type="ECO:0000256" key="1">
    <source>
        <dbReference type="ARBA" id="ARBA00022490"/>
    </source>
</evidence>
<dbReference type="PRINTS" id="PR00326">
    <property type="entry name" value="GTP1OBG"/>
</dbReference>
<reference evidence="11" key="1">
    <citation type="submission" date="2023-03" db="EMBL/GenBank/DDBJ databases">
        <title>Classification of Bisgaard taxon 6 and taxon 10 as Exercitatus varius gen. nov., spec. nov.</title>
        <authorList>
            <person name="Christensen H."/>
        </authorList>
    </citation>
    <scope>NUCLEOTIDE SEQUENCE</scope>
    <source>
        <strain evidence="11">86116</strain>
    </source>
</reference>
<keyword evidence="1 6" id="KW-0963">Cytoplasm</keyword>
<dbReference type="GO" id="GO:0003924">
    <property type="term" value="F:GTPase activity"/>
    <property type="evidence" value="ECO:0007669"/>
    <property type="project" value="UniProtKB-UniRule"/>
</dbReference>
<dbReference type="GO" id="GO:0097216">
    <property type="term" value="F:guanosine tetraphosphate binding"/>
    <property type="evidence" value="ECO:0007669"/>
    <property type="project" value="UniProtKB-ARBA"/>
</dbReference>
<organism evidence="11 12">
    <name type="scientific">Exercitatus varius</name>
    <dbReference type="NCBI Taxonomy" id="67857"/>
    <lineage>
        <taxon>Bacteria</taxon>
        <taxon>Pseudomonadati</taxon>
        <taxon>Pseudomonadota</taxon>
        <taxon>Gammaproteobacteria</taxon>
        <taxon>Pasteurellales</taxon>
        <taxon>Pasteurellaceae</taxon>
        <taxon>Exercitatus</taxon>
    </lineage>
</organism>
<dbReference type="InterPro" id="IPR032305">
    <property type="entry name" value="GTP-bd_M"/>
</dbReference>
<keyword evidence="9" id="KW-0175">Coiled coil</keyword>
<dbReference type="NCBIfam" id="NF008280">
    <property type="entry name" value="PRK11058.1"/>
    <property type="match status" value="1"/>
</dbReference>
<dbReference type="InterPro" id="IPR035647">
    <property type="entry name" value="EFG_III/V"/>
</dbReference>
<evidence type="ECO:0000256" key="8">
    <source>
        <dbReference type="PIRSR" id="PIRSR006809-2"/>
    </source>
</evidence>
<keyword evidence="11" id="KW-0378">Hydrolase</keyword>
<feature type="binding site" evidence="7">
    <location>
        <begin position="223"/>
        <end position="230"/>
    </location>
    <ligand>
        <name>GTP</name>
        <dbReference type="ChEBI" id="CHEBI:37565"/>
    </ligand>
</feature>
<proteinExistence type="inferred from homology"/>
<evidence type="ECO:0000256" key="3">
    <source>
        <dbReference type="ARBA" id="ARBA00022741"/>
    </source>
</evidence>
<feature type="binding site" evidence="8">
    <location>
        <position position="250"/>
    </location>
    <ligand>
        <name>Mg(2+)</name>
        <dbReference type="ChEBI" id="CHEBI:18420"/>
    </ligand>
</feature>
<dbReference type="Pfam" id="PF16360">
    <property type="entry name" value="GTP-bdg_M"/>
    <property type="match status" value="1"/>
</dbReference>
<comment type="subunit">
    <text evidence="6">Monomer. Associates with the 50S ribosomal subunit.</text>
</comment>
<comment type="similarity">
    <text evidence="6">Belongs to the TRAFAC class OBG-HflX-like GTPase superfamily. HflX GTPase family.</text>
</comment>
<dbReference type="InterPro" id="IPR006073">
    <property type="entry name" value="GTP-bd"/>
</dbReference>
<dbReference type="HAMAP" id="MF_00900">
    <property type="entry name" value="GTPase_HflX"/>
    <property type="match status" value="1"/>
</dbReference>
<comment type="subcellular location">
    <subcellularLocation>
        <location evidence="6">Cytoplasm</location>
    </subcellularLocation>
    <text evidence="6">May associate with membranes.</text>
</comment>
<evidence type="ECO:0000256" key="2">
    <source>
        <dbReference type="ARBA" id="ARBA00022723"/>
    </source>
</evidence>
<keyword evidence="5 6" id="KW-0342">GTP-binding</keyword>
<keyword evidence="4 8" id="KW-0460">Magnesium</keyword>